<dbReference type="NCBIfam" id="NF004363">
    <property type="entry name" value="PRK05738.2-4"/>
    <property type="match status" value="1"/>
</dbReference>
<name>A0A545SQQ0_9GAMM</name>
<sequence length="98" mass="10819">MNQERLLKVLLGPVVSEKSATAGDLGNQVVFKVLKDAAKPEIKAAVEKLFSVTVEEVRVLNVKGKTKRTRHGLGKRSDWKKAYVRLAEGQDIDFAVAE</sequence>
<evidence type="ECO:0000256" key="4">
    <source>
        <dbReference type="ARBA" id="ARBA00022980"/>
    </source>
</evidence>
<dbReference type="OrthoDB" id="9793353at2"/>
<dbReference type="GO" id="GO:0019843">
    <property type="term" value="F:rRNA binding"/>
    <property type="evidence" value="ECO:0007669"/>
    <property type="project" value="UniProtKB-UniRule"/>
</dbReference>
<dbReference type="EMBL" id="VHSG01000035">
    <property type="protein sequence ID" value="TQV67313.1"/>
    <property type="molecule type" value="Genomic_DNA"/>
</dbReference>
<keyword evidence="2 6" id="KW-0699">rRNA-binding</keyword>
<keyword evidence="4 6" id="KW-0689">Ribosomal protein</keyword>
<dbReference type="RefSeq" id="WP_142929811.1">
    <property type="nucleotide sequence ID" value="NZ_ML660111.1"/>
</dbReference>
<evidence type="ECO:0000256" key="6">
    <source>
        <dbReference type="HAMAP-Rule" id="MF_01369"/>
    </source>
</evidence>
<gene>
    <name evidence="6" type="primary">rplW</name>
    <name evidence="7" type="ORF">FKG94_25660</name>
</gene>
<evidence type="ECO:0000256" key="1">
    <source>
        <dbReference type="ARBA" id="ARBA00006700"/>
    </source>
</evidence>
<keyword evidence="3 6" id="KW-0694">RNA-binding</keyword>
<comment type="similarity">
    <text evidence="1 6">Belongs to the universal ribosomal protein uL23 family.</text>
</comment>
<evidence type="ECO:0000256" key="5">
    <source>
        <dbReference type="ARBA" id="ARBA00023274"/>
    </source>
</evidence>
<comment type="subunit">
    <text evidence="6">Part of the 50S ribosomal subunit. Contacts protein L29, and trigger factor when it is bound to the ribosome.</text>
</comment>
<evidence type="ECO:0000256" key="2">
    <source>
        <dbReference type="ARBA" id="ARBA00022730"/>
    </source>
</evidence>
<dbReference type="AlphaFoldDB" id="A0A545SQQ0"/>
<dbReference type="InterPro" id="IPR012677">
    <property type="entry name" value="Nucleotide-bd_a/b_plait_sf"/>
</dbReference>
<dbReference type="GO" id="GO:0003735">
    <property type="term" value="F:structural constituent of ribosome"/>
    <property type="evidence" value="ECO:0007669"/>
    <property type="project" value="InterPro"/>
</dbReference>
<dbReference type="NCBIfam" id="NF004359">
    <property type="entry name" value="PRK05738.1-3"/>
    <property type="match status" value="1"/>
</dbReference>
<dbReference type="FunFam" id="3.30.70.330:FF:000001">
    <property type="entry name" value="50S ribosomal protein L23"/>
    <property type="match status" value="1"/>
</dbReference>
<dbReference type="InterPro" id="IPR012678">
    <property type="entry name" value="Ribosomal_uL23/eL15/eS24_sf"/>
</dbReference>
<protein>
    <recommendedName>
        <fullName evidence="6">Large ribosomal subunit protein uL23</fullName>
    </recommendedName>
</protein>
<dbReference type="Gene3D" id="3.30.70.330">
    <property type="match status" value="1"/>
</dbReference>
<dbReference type="GO" id="GO:0006412">
    <property type="term" value="P:translation"/>
    <property type="evidence" value="ECO:0007669"/>
    <property type="project" value="UniProtKB-UniRule"/>
</dbReference>
<reference evidence="7 8" key="1">
    <citation type="submission" date="2019-06" db="EMBL/GenBank/DDBJ databases">
        <title>Whole genome sequence for Cellvibrionaceae sp. R142.</title>
        <authorList>
            <person name="Wang G."/>
        </authorList>
    </citation>
    <scope>NUCLEOTIDE SEQUENCE [LARGE SCALE GENOMIC DNA]</scope>
    <source>
        <strain evidence="7 8">R142</strain>
    </source>
</reference>
<keyword evidence="8" id="KW-1185">Reference proteome</keyword>
<comment type="function">
    <text evidence="6">One of the early assembly proteins it binds 23S rRNA. One of the proteins that surrounds the polypeptide exit tunnel on the outside of the ribosome. Forms the main docking site for trigger factor binding to the ribosome.</text>
</comment>
<dbReference type="PANTHER" id="PTHR11620">
    <property type="entry name" value="60S RIBOSOMAL PROTEIN L23A"/>
    <property type="match status" value="1"/>
</dbReference>
<dbReference type="Proteomes" id="UP000319732">
    <property type="component" value="Unassembled WGS sequence"/>
</dbReference>
<keyword evidence="5 6" id="KW-0687">Ribonucleoprotein</keyword>
<proteinExistence type="inferred from homology"/>
<dbReference type="GO" id="GO:1990904">
    <property type="term" value="C:ribonucleoprotein complex"/>
    <property type="evidence" value="ECO:0007669"/>
    <property type="project" value="UniProtKB-KW"/>
</dbReference>
<evidence type="ECO:0000313" key="7">
    <source>
        <dbReference type="EMBL" id="TQV67313.1"/>
    </source>
</evidence>
<evidence type="ECO:0000313" key="8">
    <source>
        <dbReference type="Proteomes" id="UP000319732"/>
    </source>
</evidence>
<evidence type="ECO:0000256" key="3">
    <source>
        <dbReference type="ARBA" id="ARBA00022884"/>
    </source>
</evidence>
<comment type="caution">
    <text evidence="7">The sequence shown here is derived from an EMBL/GenBank/DDBJ whole genome shotgun (WGS) entry which is preliminary data.</text>
</comment>
<dbReference type="InterPro" id="IPR013025">
    <property type="entry name" value="Ribosomal_uL23-like"/>
</dbReference>
<accession>A0A545SQQ0</accession>
<dbReference type="Pfam" id="PF00276">
    <property type="entry name" value="Ribosomal_L23"/>
    <property type="match status" value="1"/>
</dbReference>
<dbReference type="HAMAP" id="MF_01369_B">
    <property type="entry name" value="Ribosomal_uL23_B"/>
    <property type="match status" value="1"/>
</dbReference>
<dbReference type="GO" id="GO:0005840">
    <property type="term" value="C:ribosome"/>
    <property type="evidence" value="ECO:0007669"/>
    <property type="project" value="UniProtKB-KW"/>
</dbReference>
<dbReference type="SUPFAM" id="SSF54189">
    <property type="entry name" value="Ribosomal proteins S24e, L23 and L15e"/>
    <property type="match status" value="1"/>
</dbReference>
<organism evidence="7 8">
    <name type="scientific">Exilibacterium tricleocarpae</name>
    <dbReference type="NCBI Taxonomy" id="2591008"/>
    <lineage>
        <taxon>Bacteria</taxon>
        <taxon>Pseudomonadati</taxon>
        <taxon>Pseudomonadota</taxon>
        <taxon>Gammaproteobacteria</taxon>
        <taxon>Cellvibrionales</taxon>
        <taxon>Cellvibrionaceae</taxon>
        <taxon>Exilibacterium</taxon>
    </lineage>
</organism>